<evidence type="ECO:0000313" key="3">
    <source>
        <dbReference type="EMBL" id="ULP40024.1"/>
    </source>
</evidence>
<dbReference type="Proteomes" id="UP001055159">
    <property type="component" value="Plasmid unnamed"/>
</dbReference>
<feature type="compositionally biased region" description="Basic and acidic residues" evidence="1">
    <location>
        <begin position="75"/>
        <end position="100"/>
    </location>
</feature>
<evidence type="ECO:0000256" key="2">
    <source>
        <dbReference type="SAM" id="Phobius"/>
    </source>
</evidence>
<evidence type="ECO:0000256" key="1">
    <source>
        <dbReference type="SAM" id="MobiDB-lite"/>
    </source>
</evidence>
<keyword evidence="4" id="KW-1185">Reference proteome</keyword>
<gene>
    <name evidence="3" type="ORF">MJO55_28170</name>
</gene>
<feature type="compositionally biased region" description="Basic and acidic residues" evidence="1">
    <location>
        <begin position="1"/>
        <end position="12"/>
    </location>
</feature>
<protein>
    <submittedName>
        <fullName evidence="3">Uncharacterized protein</fullName>
    </submittedName>
</protein>
<geneLocation type="plasmid" evidence="3 4">
    <name>unnamed</name>
</geneLocation>
<dbReference type="RefSeq" id="WP_239736450.1">
    <property type="nucleotide sequence ID" value="NZ_CP092428.2"/>
</dbReference>
<evidence type="ECO:0000313" key="4">
    <source>
        <dbReference type="Proteomes" id="UP001055159"/>
    </source>
</evidence>
<organism evidence="3 4">
    <name type="scientific">Mycolicibacterium rufum</name>
    <dbReference type="NCBI Taxonomy" id="318424"/>
    <lineage>
        <taxon>Bacteria</taxon>
        <taxon>Bacillati</taxon>
        <taxon>Actinomycetota</taxon>
        <taxon>Actinomycetes</taxon>
        <taxon>Mycobacteriales</taxon>
        <taxon>Mycobacteriaceae</taxon>
        <taxon>Mycolicibacterium</taxon>
    </lineage>
</organism>
<keyword evidence="3" id="KW-0614">Plasmid</keyword>
<keyword evidence="2" id="KW-0812">Transmembrane</keyword>
<reference evidence="3" key="1">
    <citation type="submission" date="2022-08" db="EMBL/GenBank/DDBJ databases">
        <title>Whole genome sequencing of non-tuberculosis mycobacteria type-strains.</title>
        <authorList>
            <person name="Igarashi Y."/>
            <person name="Osugi A."/>
            <person name="Mitarai S."/>
        </authorList>
    </citation>
    <scope>NUCLEOTIDE SEQUENCE</scope>
    <source>
        <strain evidence="3">JCM 16372</strain>
    </source>
</reference>
<dbReference type="EMBL" id="CP092428">
    <property type="protein sequence ID" value="ULP40024.1"/>
    <property type="molecule type" value="Genomic_DNA"/>
</dbReference>
<feature type="region of interest" description="Disordered" evidence="1">
    <location>
        <begin position="70"/>
        <end position="135"/>
    </location>
</feature>
<keyword evidence="2" id="KW-1133">Transmembrane helix</keyword>
<sequence>MAAMTEHPKEPAPDDTSPAPPPTDTPSSEPTSRWDRVRPRGRLGQIATILVAAAAAVFIVGSIFVAGYVLGSEGGDEHDGHRGEGYSHSQGEQRGDRAESDESSDAGGGQDEPNHQNYTEQRGDSNDGDGPGSHG</sequence>
<keyword evidence="2" id="KW-0472">Membrane</keyword>
<name>A0ABY3URI1_9MYCO</name>
<feature type="region of interest" description="Disordered" evidence="1">
    <location>
        <begin position="1"/>
        <end position="39"/>
    </location>
</feature>
<feature type="transmembrane region" description="Helical" evidence="2">
    <location>
        <begin position="46"/>
        <end position="70"/>
    </location>
</feature>
<accession>A0ABY3URI1</accession>
<proteinExistence type="predicted"/>